<accession>A0A9E7CUW3</accession>
<dbReference type="Proteomes" id="UP000831290">
    <property type="component" value="Chromosome"/>
</dbReference>
<dbReference type="KEGG" id="fbm:MQE35_07050"/>
<reference evidence="1" key="1">
    <citation type="submission" date="2022-03" db="EMBL/GenBank/DDBJ databases">
        <title>Description of Abyssus ytuae gen. nov., sp. nov., a novel member of the family Flavobacteriaceae isolated from the sediment of Mariana Trench.</title>
        <authorList>
            <person name="Zhang J."/>
            <person name="Xu X."/>
        </authorList>
    </citation>
    <scope>NUCLEOTIDE SEQUENCE</scope>
    <source>
        <strain evidence="1">MT3330</strain>
    </source>
</reference>
<protein>
    <submittedName>
        <fullName evidence="1">Alpha-ketoglutarate decarboxylase</fullName>
    </submittedName>
</protein>
<evidence type="ECO:0000313" key="2">
    <source>
        <dbReference type="Proteomes" id="UP000831290"/>
    </source>
</evidence>
<evidence type="ECO:0000313" key="1">
    <source>
        <dbReference type="EMBL" id="UOB19047.1"/>
    </source>
</evidence>
<dbReference type="AlphaFoldDB" id="A0A9E7CUW3"/>
<proteinExistence type="predicted"/>
<sequence>MRNYNKLLNKSSITCFLIIIISFNSYSQSGNHKKSSFWENVSFGGGLGLSFGDGFFSGTIAPSAIYNFNSSYSLGIGLNGSYIKDDFYKATIVGGSIINLYNPFPELQLSAEFEELNVSRTFETASDDIDDNYWVPALFVGAGYRSGNVTFGLRYDILYDSDKSIYANAYVPFVRFYF</sequence>
<name>A0A9E7CUW3_9FLAO</name>
<gene>
    <name evidence="1" type="ORF">MQE35_07050</name>
</gene>
<organism evidence="1 2">
    <name type="scientific">Abyssalbus ytuae</name>
    <dbReference type="NCBI Taxonomy" id="2926907"/>
    <lineage>
        <taxon>Bacteria</taxon>
        <taxon>Pseudomonadati</taxon>
        <taxon>Bacteroidota</taxon>
        <taxon>Flavobacteriia</taxon>
        <taxon>Flavobacteriales</taxon>
        <taxon>Flavobacteriaceae</taxon>
        <taxon>Abyssalbus</taxon>
    </lineage>
</organism>
<dbReference type="RefSeq" id="WP_255845664.1">
    <property type="nucleotide sequence ID" value="NZ_CP094358.1"/>
</dbReference>
<dbReference type="EMBL" id="CP094358">
    <property type="protein sequence ID" value="UOB19047.1"/>
    <property type="molecule type" value="Genomic_DNA"/>
</dbReference>
<keyword evidence="2" id="KW-1185">Reference proteome</keyword>